<dbReference type="InterPro" id="IPR002645">
    <property type="entry name" value="STAS_dom"/>
</dbReference>
<keyword evidence="3" id="KW-1185">Reference proteome</keyword>
<evidence type="ECO:0000313" key="2">
    <source>
        <dbReference type="EMBL" id="OAN50056.1"/>
    </source>
</evidence>
<dbReference type="RefSeq" id="WP_068500820.1">
    <property type="nucleotide sequence ID" value="NZ_LWQU01000141.1"/>
</dbReference>
<dbReference type="OrthoDB" id="8236316at2"/>
<dbReference type="GO" id="GO:0043856">
    <property type="term" value="F:anti-sigma factor antagonist activity"/>
    <property type="evidence" value="ECO:0007669"/>
    <property type="project" value="TreeGrafter"/>
</dbReference>
<evidence type="ECO:0000313" key="3">
    <source>
        <dbReference type="Proteomes" id="UP000078543"/>
    </source>
</evidence>
<dbReference type="PANTHER" id="PTHR33495:SF2">
    <property type="entry name" value="ANTI-SIGMA FACTOR ANTAGONIST TM_1081-RELATED"/>
    <property type="match status" value="1"/>
</dbReference>
<proteinExistence type="predicted"/>
<dbReference type="Gene3D" id="3.30.750.24">
    <property type="entry name" value="STAS domain"/>
    <property type="match status" value="1"/>
</dbReference>
<dbReference type="STRING" id="1437059.A6A05_02255"/>
<dbReference type="EMBL" id="LWQU01000141">
    <property type="protein sequence ID" value="OAN50056.1"/>
    <property type="molecule type" value="Genomic_DNA"/>
</dbReference>
<dbReference type="PROSITE" id="PS50801">
    <property type="entry name" value="STAS"/>
    <property type="match status" value="1"/>
</dbReference>
<name>A0A178MN06_9PROT</name>
<gene>
    <name evidence="2" type="ORF">A6A05_02255</name>
</gene>
<protein>
    <recommendedName>
        <fullName evidence="1">STAS domain-containing protein</fullName>
    </recommendedName>
</protein>
<organism evidence="2 3">
    <name type="scientific">Magnetospirillum moscoviense</name>
    <dbReference type="NCBI Taxonomy" id="1437059"/>
    <lineage>
        <taxon>Bacteria</taxon>
        <taxon>Pseudomonadati</taxon>
        <taxon>Pseudomonadota</taxon>
        <taxon>Alphaproteobacteria</taxon>
        <taxon>Rhodospirillales</taxon>
        <taxon>Rhodospirillaceae</taxon>
        <taxon>Magnetospirillum</taxon>
    </lineage>
</organism>
<dbReference type="InterPro" id="IPR036513">
    <property type="entry name" value="STAS_dom_sf"/>
</dbReference>
<accession>A0A178MN06</accession>
<dbReference type="AlphaFoldDB" id="A0A178MN06"/>
<dbReference type="Proteomes" id="UP000078543">
    <property type="component" value="Unassembled WGS sequence"/>
</dbReference>
<comment type="caution">
    <text evidence="2">The sequence shown here is derived from an EMBL/GenBank/DDBJ whole genome shotgun (WGS) entry which is preliminary data.</text>
</comment>
<reference evidence="2 3" key="1">
    <citation type="submission" date="2016-04" db="EMBL/GenBank/DDBJ databases">
        <title>Draft genome sequence of freshwater magnetotactic bacteria Magnetospirillum marisnigri SP-1 and Magnetospirillum moscoviense BB-1.</title>
        <authorList>
            <person name="Koziaeva V."/>
            <person name="Dziuba M.V."/>
            <person name="Ivanov T.M."/>
            <person name="Kuznetsov B."/>
            <person name="Grouzdev D.S."/>
        </authorList>
    </citation>
    <scope>NUCLEOTIDE SEQUENCE [LARGE SCALE GENOMIC DNA]</scope>
    <source>
        <strain evidence="2 3">BB-1</strain>
    </source>
</reference>
<dbReference type="PANTHER" id="PTHR33495">
    <property type="entry name" value="ANTI-SIGMA FACTOR ANTAGONIST TM_1081-RELATED-RELATED"/>
    <property type="match status" value="1"/>
</dbReference>
<dbReference type="SUPFAM" id="SSF52091">
    <property type="entry name" value="SpoIIaa-like"/>
    <property type="match status" value="1"/>
</dbReference>
<dbReference type="Pfam" id="PF01740">
    <property type="entry name" value="STAS"/>
    <property type="match status" value="1"/>
</dbReference>
<sequence>MKYTVNRNGAAVTAGITGRLTFADAPHFPQFLREVMQETQSCTIDLSGLEFIDSTGMSLFIHVYDQSRAANVTVTLKGATGPVHEVLSRAGFKDLFPFA</sequence>
<dbReference type="CDD" id="cd07043">
    <property type="entry name" value="STAS_anti-anti-sigma_factors"/>
    <property type="match status" value="1"/>
</dbReference>
<feature type="domain" description="STAS" evidence="1">
    <location>
        <begin position="1"/>
        <end position="99"/>
    </location>
</feature>
<evidence type="ECO:0000259" key="1">
    <source>
        <dbReference type="PROSITE" id="PS50801"/>
    </source>
</evidence>